<dbReference type="Proteomes" id="UP000603940">
    <property type="component" value="Unassembled WGS sequence"/>
</dbReference>
<gene>
    <name evidence="1" type="ORF">IBL25_07270</name>
</gene>
<comment type="caution">
    <text evidence="1">The sequence shown here is derived from an EMBL/GenBank/DDBJ whole genome shotgun (WGS) entry which is preliminary data.</text>
</comment>
<reference evidence="1 2" key="1">
    <citation type="journal article" date="2009" name="Int. J. Syst. Evol. Microbiol.">
        <title>Transfer of Teichococcus ludipueritiae and Muricoccus roseus to the genus Roseomonas, as Roseomonas ludipueritiae comb. nov. and Roseomonas rosea comb. nov., respectively, and emended description of the genus Roseomonas.</title>
        <authorList>
            <person name="Sanchez-Porro C."/>
            <person name="Gallego V."/>
            <person name="Busse H.J."/>
            <person name="Kampfer P."/>
            <person name="Ventosa A."/>
        </authorList>
    </citation>
    <scope>NUCLEOTIDE SEQUENCE [LARGE SCALE GENOMIC DNA]</scope>
    <source>
        <strain evidence="1 2">DSM 14915</strain>
    </source>
</reference>
<sequence>MTQPYLQSITMELDAYLQIIGNVITDGKRNSAIGALSMMALVVRRFPPGDMRDAAEDILCSYIAEVKPNPGELEQIRRIRMGN</sequence>
<protein>
    <submittedName>
        <fullName evidence="1">Uncharacterized protein</fullName>
    </submittedName>
</protein>
<keyword evidence="2" id="KW-1185">Reference proteome</keyword>
<proteinExistence type="predicted"/>
<evidence type="ECO:0000313" key="2">
    <source>
        <dbReference type="Proteomes" id="UP000603940"/>
    </source>
</evidence>
<name>A0ABR7R4Z2_9PROT</name>
<dbReference type="RefSeq" id="WP_187777888.1">
    <property type="nucleotide sequence ID" value="NZ_JACTUZ010000019.1"/>
</dbReference>
<accession>A0ABR7R4Z2</accession>
<evidence type="ECO:0000313" key="1">
    <source>
        <dbReference type="EMBL" id="MBC9176742.1"/>
    </source>
</evidence>
<dbReference type="EMBL" id="JACTUZ010000019">
    <property type="protein sequence ID" value="MBC9176742.1"/>
    <property type="molecule type" value="Genomic_DNA"/>
</dbReference>
<organism evidence="1 2">
    <name type="scientific">Pseudoroseomonas ludipueritiae</name>
    <dbReference type="NCBI Taxonomy" id="198093"/>
    <lineage>
        <taxon>Bacteria</taxon>
        <taxon>Pseudomonadati</taxon>
        <taxon>Pseudomonadota</taxon>
        <taxon>Alphaproteobacteria</taxon>
        <taxon>Acetobacterales</taxon>
        <taxon>Acetobacteraceae</taxon>
        <taxon>Pseudoroseomonas</taxon>
    </lineage>
</organism>